<dbReference type="PATRIC" id="fig|476272.21.peg.372"/>
<dbReference type="PANTHER" id="PTHR12304">
    <property type="entry name" value="INOSINE-URIDINE PREFERRING NUCLEOSIDE HYDROLASE"/>
    <property type="match status" value="1"/>
</dbReference>
<gene>
    <name evidence="4" type="ORF">RUMHYD_03693</name>
</gene>
<evidence type="ECO:0000259" key="3">
    <source>
        <dbReference type="Pfam" id="PF01156"/>
    </source>
</evidence>
<dbReference type="Proteomes" id="UP000003100">
    <property type="component" value="Unassembled WGS sequence"/>
</dbReference>
<dbReference type="RefSeq" id="WP_005952264.1">
    <property type="nucleotide sequence ID" value="NZ_CP136423.1"/>
</dbReference>
<dbReference type="GO" id="GO:0005829">
    <property type="term" value="C:cytosol"/>
    <property type="evidence" value="ECO:0007669"/>
    <property type="project" value="TreeGrafter"/>
</dbReference>
<feature type="domain" description="Inosine/uridine-preferring nucleoside hydrolase" evidence="3">
    <location>
        <begin position="6"/>
        <end position="302"/>
    </location>
</feature>
<dbReference type="SUPFAM" id="SSF53590">
    <property type="entry name" value="Nucleoside hydrolase"/>
    <property type="match status" value="1"/>
</dbReference>
<dbReference type="Pfam" id="PF01156">
    <property type="entry name" value="IU_nuc_hydro"/>
    <property type="match status" value="1"/>
</dbReference>
<protein>
    <recommendedName>
        <fullName evidence="3">Inosine/uridine-preferring nucleoside hydrolase domain-containing protein</fullName>
    </recommendedName>
</protein>
<reference evidence="4 5" key="1">
    <citation type="submission" date="2009-01" db="EMBL/GenBank/DDBJ databases">
        <authorList>
            <person name="Fulton L."/>
            <person name="Clifton S."/>
            <person name="Fulton B."/>
            <person name="Xu J."/>
            <person name="Minx P."/>
            <person name="Pepin K.H."/>
            <person name="Johnson M."/>
            <person name="Bhonagiri V."/>
            <person name="Nash W.E."/>
            <person name="Mardis E.R."/>
            <person name="Wilson R.K."/>
        </authorList>
    </citation>
    <scope>NUCLEOTIDE SEQUENCE [LARGE SCALE GENOMIC DNA]</scope>
    <source>
        <strain evidence="5">DSM 10507 / JCM 14656 / S5a33</strain>
    </source>
</reference>
<dbReference type="GO" id="GO:0006152">
    <property type="term" value="P:purine nucleoside catabolic process"/>
    <property type="evidence" value="ECO:0007669"/>
    <property type="project" value="TreeGrafter"/>
</dbReference>
<evidence type="ECO:0000313" key="5">
    <source>
        <dbReference type="Proteomes" id="UP000003100"/>
    </source>
</evidence>
<dbReference type="InterPro" id="IPR001910">
    <property type="entry name" value="Inosine/uridine_hydrolase_dom"/>
</dbReference>
<dbReference type="HOGENOM" id="CLU_036838_2_2_9"/>
<keyword evidence="2" id="KW-0326">Glycosidase</keyword>
<dbReference type="GO" id="GO:0008477">
    <property type="term" value="F:purine nucleosidase activity"/>
    <property type="evidence" value="ECO:0007669"/>
    <property type="project" value="TreeGrafter"/>
</dbReference>
<accession>C0CS27</accession>
<dbReference type="eggNOG" id="COG1957">
    <property type="taxonomic scope" value="Bacteria"/>
</dbReference>
<reference evidence="4 5" key="2">
    <citation type="submission" date="2009-02" db="EMBL/GenBank/DDBJ databases">
        <title>Draft genome sequence of Blautia hydrogenotrophica DSM 10507 (Ruminococcus hydrogenotrophicus DSM 10507).</title>
        <authorList>
            <person name="Sudarsanam P."/>
            <person name="Ley R."/>
            <person name="Guruge J."/>
            <person name="Turnbaugh P.J."/>
            <person name="Mahowald M."/>
            <person name="Liep D."/>
            <person name="Gordon J."/>
        </authorList>
    </citation>
    <scope>NUCLEOTIDE SEQUENCE [LARGE SCALE GENOMIC DNA]</scope>
    <source>
        <strain evidence="5">DSM 10507 / JCM 14656 / S5a33</strain>
    </source>
</reference>
<dbReference type="Gene3D" id="3.90.245.10">
    <property type="entry name" value="Ribonucleoside hydrolase-like"/>
    <property type="match status" value="1"/>
</dbReference>
<organism evidence="4 5">
    <name type="scientific">Blautia hydrogenotrophica (strain DSM 10507 / JCM 14656 / S5a33)</name>
    <name type="common">Ruminococcus hydrogenotrophicus</name>
    <dbReference type="NCBI Taxonomy" id="476272"/>
    <lineage>
        <taxon>Bacteria</taxon>
        <taxon>Bacillati</taxon>
        <taxon>Bacillota</taxon>
        <taxon>Clostridia</taxon>
        <taxon>Lachnospirales</taxon>
        <taxon>Lachnospiraceae</taxon>
        <taxon>Blautia</taxon>
    </lineage>
</organism>
<evidence type="ECO:0000313" key="4">
    <source>
        <dbReference type="EMBL" id="EEG47441.1"/>
    </source>
</evidence>
<dbReference type="AlphaFoldDB" id="C0CS27"/>
<evidence type="ECO:0000256" key="2">
    <source>
        <dbReference type="ARBA" id="ARBA00023295"/>
    </source>
</evidence>
<dbReference type="InterPro" id="IPR023186">
    <property type="entry name" value="IUNH"/>
</dbReference>
<keyword evidence="5" id="KW-1185">Reference proteome</keyword>
<name>C0CS27_BLAHS</name>
<dbReference type="PANTHER" id="PTHR12304:SF4">
    <property type="entry name" value="URIDINE NUCLEOSIDASE"/>
    <property type="match status" value="1"/>
</dbReference>
<dbReference type="InterPro" id="IPR036452">
    <property type="entry name" value="Ribo_hydro-like"/>
</dbReference>
<dbReference type="CDD" id="cd02651">
    <property type="entry name" value="nuc_hydro_IU_UC_XIUA"/>
    <property type="match status" value="1"/>
</dbReference>
<dbReference type="EMBL" id="ACBZ01000196">
    <property type="protein sequence ID" value="EEG47441.1"/>
    <property type="molecule type" value="Genomic_DNA"/>
</dbReference>
<comment type="caution">
    <text evidence="4">The sequence shown here is derived from an EMBL/GenBank/DDBJ whole genome shotgun (WGS) entry which is preliminary data.</text>
</comment>
<keyword evidence="1" id="KW-0378">Hydrolase</keyword>
<sequence>MNRKKIIIDCDPGIDDSIMLCLAAAYERQLEILAVTTVAGNHLINKVTKNALDVLDFLKMDVPVARGMDTHILNPVRPAEDAHGENALGNVTLPDSVRKPVDEHAVLYIRDLLMGLGEDEKVTLVVTGPCTNIAMLFRLFPHIKKKVQQIVLMGGGVKSGNVTSAAEFNMHEDPEAGEIVFQSGVPIVMAGLDVTWQCGLTRRQIEKLCQVGGKVAKFCGDMAGYAFERSFHELRRILPIHDAVTIMYLVHPEIFQDEDAFVHVDCSYGISRGETVCDFRWWRFEEEPAVKVLLSADENKFQELLIEAIFELDERLGNL</sequence>
<dbReference type="GeneID" id="86823450"/>
<proteinExistence type="predicted"/>
<evidence type="ECO:0000256" key="1">
    <source>
        <dbReference type="ARBA" id="ARBA00022801"/>
    </source>
</evidence>